<organism evidence="6 7">
    <name type="scientific">Microbacterium istanbulense</name>
    <dbReference type="NCBI Taxonomy" id="3122049"/>
    <lineage>
        <taxon>Bacteria</taxon>
        <taxon>Bacillati</taxon>
        <taxon>Actinomycetota</taxon>
        <taxon>Actinomycetes</taxon>
        <taxon>Micrococcales</taxon>
        <taxon>Microbacteriaceae</taxon>
        <taxon>Microbacterium</taxon>
    </lineage>
</organism>
<dbReference type="SUPFAM" id="SSF53756">
    <property type="entry name" value="UDP-Glycosyltransferase/glycogen phosphorylase"/>
    <property type="match status" value="1"/>
</dbReference>
<dbReference type="Gene3D" id="3.40.50.2000">
    <property type="entry name" value="Glycogen Phosphorylase B"/>
    <property type="match status" value="2"/>
</dbReference>
<dbReference type="RefSeq" id="WP_337317520.1">
    <property type="nucleotide sequence ID" value="NZ_JBBDGN010000002.1"/>
</dbReference>
<dbReference type="InterPro" id="IPR028098">
    <property type="entry name" value="Glyco_trans_4-like_N"/>
</dbReference>
<evidence type="ECO:0000256" key="3">
    <source>
        <dbReference type="ARBA" id="ARBA00022679"/>
    </source>
</evidence>
<dbReference type="PANTHER" id="PTHR45947:SF3">
    <property type="entry name" value="SULFOQUINOVOSYL TRANSFERASE SQD2"/>
    <property type="match status" value="1"/>
</dbReference>
<protein>
    <recommendedName>
        <fullName evidence="1">D-inositol 3-phosphate glycosyltransferase</fullName>
    </recommendedName>
</protein>
<sequence length="366" mass="39777">MPGLLVHEWIERSGGAEQVLAAMGRAFPDAGIQCLWDDAPGRFPAHRVHETWMARTPLRRHKALALPFSVPTWRSLRPGVEYDWMLIGSYAFSHHARLSRRDVPKYVYAHTPARYIWNPELDSRGAGAAVRAVSPLFRRIDRQRAQEATAIAANSAFVRERIRRAWDRDAEVIHPPVAVERIRAQADWRSQVSGDEQRVLEGLPETYVLGTSRFVPYKHLDRVIEAAAVAGIPAVIAGSGPEEAQLRAVAAELGTPVTFVISPSDALLYALMQQASVFVFPPVEDFGIVPVEAQAAGTPVVTGPVGGQVESYVDGVSGVTAESTDAAALARAIERAISLAPFNGAATTAAFSEDVFASKIRGFVGR</sequence>
<keyword evidence="7" id="KW-1185">Reference proteome</keyword>
<dbReference type="EMBL" id="JBBDGN010000002">
    <property type="protein sequence ID" value="MEJ1090745.1"/>
    <property type="molecule type" value="Genomic_DNA"/>
</dbReference>
<dbReference type="Pfam" id="PF00534">
    <property type="entry name" value="Glycos_transf_1"/>
    <property type="match status" value="1"/>
</dbReference>
<evidence type="ECO:0000313" key="6">
    <source>
        <dbReference type="EMBL" id="MEJ1090745.1"/>
    </source>
</evidence>
<evidence type="ECO:0000256" key="1">
    <source>
        <dbReference type="ARBA" id="ARBA00021292"/>
    </source>
</evidence>
<keyword evidence="2 6" id="KW-0328">Glycosyltransferase</keyword>
<comment type="caution">
    <text evidence="6">The sequence shown here is derived from an EMBL/GenBank/DDBJ whole genome shotgun (WGS) entry which is preliminary data.</text>
</comment>
<dbReference type="InterPro" id="IPR001296">
    <property type="entry name" value="Glyco_trans_1"/>
</dbReference>
<feature type="domain" description="Glycosyltransferase subfamily 4-like N-terminal" evidence="5">
    <location>
        <begin position="14"/>
        <end position="181"/>
    </location>
</feature>
<feature type="domain" description="Glycosyl transferase family 1" evidence="4">
    <location>
        <begin position="205"/>
        <end position="339"/>
    </location>
</feature>
<reference evidence="6 7" key="1">
    <citation type="submission" date="2024-02" db="EMBL/GenBank/DDBJ databases">
        <authorList>
            <person name="Saticioglu I.B."/>
        </authorList>
    </citation>
    <scope>NUCLEOTIDE SEQUENCE [LARGE SCALE GENOMIC DNA]</scope>
    <source>
        <strain evidence="6 7">Mu-43</strain>
    </source>
</reference>
<keyword evidence="3 6" id="KW-0808">Transferase</keyword>
<gene>
    <name evidence="6" type="ORF">WDU93_03490</name>
</gene>
<proteinExistence type="predicted"/>
<name>A0ABU8LIB3_9MICO</name>
<evidence type="ECO:0000259" key="4">
    <source>
        <dbReference type="Pfam" id="PF00534"/>
    </source>
</evidence>
<dbReference type="Pfam" id="PF13439">
    <property type="entry name" value="Glyco_transf_4"/>
    <property type="match status" value="1"/>
</dbReference>
<dbReference type="InterPro" id="IPR050194">
    <property type="entry name" value="Glycosyltransferase_grp1"/>
</dbReference>
<evidence type="ECO:0000259" key="5">
    <source>
        <dbReference type="Pfam" id="PF13439"/>
    </source>
</evidence>
<accession>A0ABU8LIB3</accession>
<evidence type="ECO:0000313" key="7">
    <source>
        <dbReference type="Proteomes" id="UP001366085"/>
    </source>
</evidence>
<evidence type="ECO:0000256" key="2">
    <source>
        <dbReference type="ARBA" id="ARBA00022676"/>
    </source>
</evidence>
<dbReference type="GO" id="GO:0016757">
    <property type="term" value="F:glycosyltransferase activity"/>
    <property type="evidence" value="ECO:0007669"/>
    <property type="project" value="UniProtKB-KW"/>
</dbReference>
<dbReference type="PANTHER" id="PTHR45947">
    <property type="entry name" value="SULFOQUINOVOSYL TRANSFERASE SQD2"/>
    <property type="match status" value="1"/>
</dbReference>
<dbReference type="Proteomes" id="UP001366085">
    <property type="component" value="Unassembled WGS sequence"/>
</dbReference>